<gene>
    <name evidence="1" type="ORF">RRG08_059418</name>
</gene>
<organism evidence="1 2">
    <name type="scientific">Elysia crispata</name>
    <name type="common">lettuce slug</name>
    <dbReference type="NCBI Taxonomy" id="231223"/>
    <lineage>
        <taxon>Eukaryota</taxon>
        <taxon>Metazoa</taxon>
        <taxon>Spiralia</taxon>
        <taxon>Lophotrochozoa</taxon>
        <taxon>Mollusca</taxon>
        <taxon>Gastropoda</taxon>
        <taxon>Heterobranchia</taxon>
        <taxon>Euthyneura</taxon>
        <taxon>Panpulmonata</taxon>
        <taxon>Sacoglossa</taxon>
        <taxon>Placobranchoidea</taxon>
        <taxon>Plakobranchidae</taxon>
        <taxon>Elysia</taxon>
    </lineage>
</organism>
<reference evidence="1" key="1">
    <citation type="journal article" date="2023" name="G3 (Bethesda)">
        <title>A reference genome for the long-term kleptoplast-retaining sea slug Elysia crispata morphotype clarki.</title>
        <authorList>
            <person name="Eastman K.E."/>
            <person name="Pendleton A.L."/>
            <person name="Shaikh M.A."/>
            <person name="Suttiyut T."/>
            <person name="Ogas R."/>
            <person name="Tomko P."/>
            <person name="Gavelis G."/>
            <person name="Widhalm J.R."/>
            <person name="Wisecaver J.H."/>
        </authorList>
    </citation>
    <scope>NUCLEOTIDE SEQUENCE</scope>
    <source>
        <strain evidence="1">ECLA1</strain>
    </source>
</reference>
<keyword evidence="2" id="KW-1185">Reference proteome</keyword>
<sequence length="75" mass="8395">MTLWSTHCMQYLNGFAESTAKQREVLDEIKTILAETFKLLGNSIYGNSLENLASVHNVVYSTSKSAERPLRTASE</sequence>
<dbReference type="EMBL" id="JAWDGP010005026">
    <property type="protein sequence ID" value="KAK3760300.1"/>
    <property type="molecule type" value="Genomic_DNA"/>
</dbReference>
<protein>
    <submittedName>
        <fullName evidence="1">Uncharacterized protein</fullName>
    </submittedName>
</protein>
<evidence type="ECO:0000313" key="2">
    <source>
        <dbReference type="Proteomes" id="UP001283361"/>
    </source>
</evidence>
<comment type="caution">
    <text evidence="1">The sequence shown here is derived from an EMBL/GenBank/DDBJ whole genome shotgun (WGS) entry which is preliminary data.</text>
</comment>
<dbReference type="Proteomes" id="UP001283361">
    <property type="component" value="Unassembled WGS sequence"/>
</dbReference>
<dbReference type="AlphaFoldDB" id="A0AAE0Z0G6"/>
<proteinExistence type="predicted"/>
<evidence type="ECO:0000313" key="1">
    <source>
        <dbReference type="EMBL" id="KAK3760300.1"/>
    </source>
</evidence>
<accession>A0AAE0Z0G6</accession>
<name>A0AAE0Z0G6_9GAST</name>